<dbReference type="EMBL" id="LNIZ01000001">
    <property type="protein sequence ID" value="KTF04739.1"/>
    <property type="molecule type" value="Genomic_DNA"/>
</dbReference>
<dbReference type="Proteomes" id="UP000054404">
    <property type="component" value="Unassembled WGS sequence"/>
</dbReference>
<dbReference type="InterPro" id="IPR011856">
    <property type="entry name" value="tRNA_endonuc-like_dom_sf"/>
</dbReference>
<dbReference type="NCBIfam" id="NF009154">
    <property type="entry name" value="PRK12497.3-3"/>
    <property type="match status" value="1"/>
</dbReference>
<dbReference type="PANTHER" id="PTHR34039:SF1">
    <property type="entry name" value="UPF0102 PROTEIN YRAN"/>
    <property type="match status" value="1"/>
</dbReference>
<protein>
    <recommendedName>
        <fullName evidence="2">UPF0102 protein AQZ59_00039</fullName>
    </recommendedName>
</protein>
<dbReference type="InterPro" id="IPR011335">
    <property type="entry name" value="Restrct_endonuc-II-like"/>
</dbReference>
<dbReference type="STRING" id="59561.AQZ59_00039"/>
<dbReference type="OrthoDB" id="9794876at2"/>
<evidence type="ECO:0000313" key="4">
    <source>
        <dbReference type="Proteomes" id="UP000054404"/>
    </source>
</evidence>
<dbReference type="GO" id="GO:0003676">
    <property type="term" value="F:nucleic acid binding"/>
    <property type="evidence" value="ECO:0007669"/>
    <property type="project" value="InterPro"/>
</dbReference>
<dbReference type="HAMAP" id="MF_00048">
    <property type="entry name" value="UPF0102"/>
    <property type="match status" value="1"/>
</dbReference>
<name>A0A0W1KLW9_9ACTO</name>
<gene>
    <name evidence="3" type="ORF">AQZ59_00039</name>
</gene>
<dbReference type="Gene3D" id="3.40.1350.10">
    <property type="match status" value="1"/>
</dbReference>
<evidence type="ECO:0000256" key="1">
    <source>
        <dbReference type="ARBA" id="ARBA00006738"/>
    </source>
</evidence>
<dbReference type="AlphaFoldDB" id="A0A0W1KLW9"/>
<comment type="similarity">
    <text evidence="1 2">Belongs to the UPF0102 family.</text>
</comment>
<dbReference type="CDD" id="cd20736">
    <property type="entry name" value="PoNe_Nuclease"/>
    <property type="match status" value="1"/>
</dbReference>
<sequence length="119" mass="13218">MTNNELGAWGENLAATYLTHQGWTILARNWRTRGGEIDIVGFDPQRNAIVAVEVKTRRTHRAGTPAEAVTALKVNRIKGLLLQWLLDHRSFGTQIGVDVVTVDLAGDRHELTHLKGVEL</sequence>
<keyword evidence="4" id="KW-1185">Reference proteome</keyword>
<dbReference type="InterPro" id="IPR003509">
    <property type="entry name" value="UPF0102_YraN-like"/>
</dbReference>
<dbReference type="Pfam" id="PF02021">
    <property type="entry name" value="UPF0102"/>
    <property type="match status" value="1"/>
</dbReference>
<dbReference type="SUPFAM" id="SSF52980">
    <property type="entry name" value="Restriction endonuclease-like"/>
    <property type="match status" value="1"/>
</dbReference>
<organism evidence="3 4">
    <name type="scientific">Trueperella bernardiae</name>
    <dbReference type="NCBI Taxonomy" id="59561"/>
    <lineage>
        <taxon>Bacteria</taxon>
        <taxon>Bacillati</taxon>
        <taxon>Actinomycetota</taxon>
        <taxon>Actinomycetes</taxon>
        <taxon>Actinomycetales</taxon>
        <taxon>Actinomycetaceae</taxon>
        <taxon>Trueperella</taxon>
    </lineage>
</organism>
<accession>A0A0W1KLW9</accession>
<proteinExistence type="inferred from homology"/>
<dbReference type="RefSeq" id="WP_062612030.1">
    <property type="nucleotide sequence ID" value="NZ_CALTZF010000006.1"/>
</dbReference>
<dbReference type="PATRIC" id="fig|59561.3.peg.39"/>
<dbReference type="PANTHER" id="PTHR34039">
    <property type="entry name" value="UPF0102 PROTEIN YRAN"/>
    <property type="match status" value="1"/>
</dbReference>
<reference evidence="3 4" key="1">
    <citation type="submission" date="2015-11" db="EMBL/GenBank/DDBJ databases">
        <title>Draft Genome Sequence of the Type Strain Trueperella bernardiae LCDC 89-0504T, Isolated from Blood Culture.</title>
        <authorList>
            <person name="Bernier A.-M."/>
            <person name="Bernard K."/>
        </authorList>
    </citation>
    <scope>NUCLEOTIDE SEQUENCE [LARGE SCALE GENOMIC DNA]</scope>
    <source>
        <strain evidence="3 4">LCDC 89-0504</strain>
    </source>
</reference>
<evidence type="ECO:0000313" key="3">
    <source>
        <dbReference type="EMBL" id="KTF04739.1"/>
    </source>
</evidence>
<comment type="caution">
    <text evidence="3">The sequence shown here is derived from an EMBL/GenBank/DDBJ whole genome shotgun (WGS) entry which is preliminary data.</text>
</comment>
<evidence type="ECO:0000256" key="2">
    <source>
        <dbReference type="HAMAP-Rule" id="MF_00048"/>
    </source>
</evidence>